<reference evidence="1 2" key="1">
    <citation type="submission" date="2018-10" db="EMBL/GenBank/DDBJ databases">
        <title>Genomic Encyclopedia of Archaeal and Bacterial Type Strains, Phase II (KMG-II): from individual species to whole genera.</title>
        <authorList>
            <person name="Goeker M."/>
        </authorList>
    </citation>
    <scope>NUCLEOTIDE SEQUENCE [LARGE SCALE GENOMIC DNA]</scope>
    <source>
        <strain evidence="1 2">DSM 19839</strain>
    </source>
</reference>
<name>A0A495NXA5_9FLAO</name>
<gene>
    <name evidence="1" type="ORF">BC962_3181</name>
</gene>
<dbReference type="OrthoDB" id="1117657at2"/>
<keyword evidence="2" id="KW-1185">Reference proteome</keyword>
<evidence type="ECO:0008006" key="3">
    <source>
        <dbReference type="Google" id="ProtNLM"/>
    </source>
</evidence>
<protein>
    <recommendedName>
        <fullName evidence="3">Adhesin</fullName>
    </recommendedName>
</protein>
<evidence type="ECO:0000313" key="1">
    <source>
        <dbReference type="EMBL" id="RKS42723.1"/>
    </source>
</evidence>
<dbReference type="Proteomes" id="UP000276282">
    <property type="component" value="Unassembled WGS sequence"/>
</dbReference>
<sequence>MKALLYNIFILAVMYPAVPTFNGNDAAIDKISGKHTKEKKITKSYDVAADALLKIDNSYGNIDVTTWSKNKVQIEVVIKVNGNDEQKVKEKLEEIYVKFNQSSVGVSAKTYFEEENRSWWNMIFGENNNMNMEINYVIKAPVTNNVHLINDYGNIYLDKLTGNAQINCDYGSIDIGELLGSSNQISIDYSRNSHIRVVKNAVINADYSEFEIEDAKTLDINADYSKSKIRKVEYLKYNGDYGSLNVDKVRKLDGNADYVSTKIGQAYQSLDLNLDYGSLEINKIMKGAGDIKIKSNYAGVKIGYAMDQAFDFDIVSTYGGIDGIDELDVQKKNDESYKKSFSGYHIKSDNSSNIIIRSNYASVTFQKK</sequence>
<proteinExistence type="predicted"/>
<accession>A0A495NXA5</accession>
<dbReference type="EMBL" id="RBLG01000007">
    <property type="protein sequence ID" value="RKS42723.1"/>
    <property type="molecule type" value="Genomic_DNA"/>
</dbReference>
<dbReference type="AlphaFoldDB" id="A0A495NXA5"/>
<evidence type="ECO:0000313" key="2">
    <source>
        <dbReference type="Proteomes" id="UP000276282"/>
    </source>
</evidence>
<comment type="caution">
    <text evidence="1">The sequence shown here is derived from an EMBL/GenBank/DDBJ whole genome shotgun (WGS) entry which is preliminary data.</text>
</comment>
<organism evidence="1 2">
    <name type="scientific">Gillisia mitskevichiae</name>
    <dbReference type="NCBI Taxonomy" id="270921"/>
    <lineage>
        <taxon>Bacteria</taxon>
        <taxon>Pseudomonadati</taxon>
        <taxon>Bacteroidota</taxon>
        <taxon>Flavobacteriia</taxon>
        <taxon>Flavobacteriales</taxon>
        <taxon>Flavobacteriaceae</taxon>
        <taxon>Gillisia</taxon>
    </lineage>
</organism>
<dbReference type="RefSeq" id="WP_121346963.1">
    <property type="nucleotide sequence ID" value="NZ_RBLG01000007.1"/>
</dbReference>